<organism evidence="1 2">
    <name type="scientific">Prymnesium parvum</name>
    <name type="common">Toxic golden alga</name>
    <dbReference type="NCBI Taxonomy" id="97485"/>
    <lineage>
        <taxon>Eukaryota</taxon>
        <taxon>Haptista</taxon>
        <taxon>Haptophyta</taxon>
        <taxon>Prymnesiophyceae</taxon>
        <taxon>Prymnesiales</taxon>
        <taxon>Prymnesiaceae</taxon>
        <taxon>Prymnesium</taxon>
    </lineage>
</organism>
<protein>
    <submittedName>
        <fullName evidence="1">Uncharacterized protein</fullName>
    </submittedName>
</protein>
<comment type="caution">
    <text evidence="1">The sequence shown here is derived from an EMBL/GenBank/DDBJ whole genome shotgun (WGS) entry which is preliminary data.</text>
</comment>
<reference evidence="1 2" key="1">
    <citation type="journal article" date="2024" name="Science">
        <title>Giant polyketide synthase enzymes in the biosynthesis of giant marine polyether toxins.</title>
        <authorList>
            <person name="Fallon T.R."/>
            <person name="Shende V.V."/>
            <person name="Wierzbicki I.H."/>
            <person name="Pendleton A.L."/>
            <person name="Watervoot N.F."/>
            <person name="Auber R.P."/>
            <person name="Gonzalez D.J."/>
            <person name="Wisecaver J.H."/>
            <person name="Moore B.S."/>
        </authorList>
    </citation>
    <scope>NUCLEOTIDE SEQUENCE [LARGE SCALE GENOMIC DNA]</scope>
    <source>
        <strain evidence="1 2">12B1</strain>
    </source>
</reference>
<gene>
    <name evidence="1" type="ORF">AB1Y20_000880</name>
</gene>
<accession>A0AB34K9W0</accession>
<keyword evidence="2" id="KW-1185">Reference proteome</keyword>
<dbReference type="EMBL" id="JBGBPQ010000001">
    <property type="protein sequence ID" value="KAL1529952.1"/>
    <property type="molecule type" value="Genomic_DNA"/>
</dbReference>
<sequence>MGGSKPPLMLGSCHSPVVGDDGASCGSCRCLRASEKCTADMWADHASDSPNPHFCNVNSGAFLLKNSAETRRVMRIWAFAGDGKCAVYAANSDQKCLMQLKQLFPKHIDVLSAKWFNAPSWFERSLNATGYHIKQQHLKSKNASAEDRFSCFGSHLFGNAPPGIGQTESVNFMWNAPRRVLPESSNDCELSRRCEFGGKLSALPFRGRVRLFSRSTRSSNSEANVGLIHMASSAEIVNFGQKNIIQAVSKWSEWQKVQVQGVGTAKSGLIAELFVVQPWFNNSLLALYPAVFNGSGGIYYSISIDAVKWSAPVQLLQTGIYGNRTRAQPIRIIRKYLYVLQNVELSVPADVPPDYDPFLNEGRPCSDSSPPYLQRFNVTTAMSETGHAQLQLDGEGEIVSVEPLVMQ</sequence>
<proteinExistence type="predicted"/>
<dbReference type="AlphaFoldDB" id="A0AB34K9W0"/>
<evidence type="ECO:0000313" key="2">
    <source>
        <dbReference type="Proteomes" id="UP001515480"/>
    </source>
</evidence>
<name>A0AB34K9W0_PRYPA</name>
<dbReference type="Proteomes" id="UP001515480">
    <property type="component" value="Unassembled WGS sequence"/>
</dbReference>
<evidence type="ECO:0000313" key="1">
    <source>
        <dbReference type="EMBL" id="KAL1529952.1"/>
    </source>
</evidence>